<dbReference type="Gene3D" id="3.40.50.150">
    <property type="entry name" value="Vaccinia Virus protein VP39"/>
    <property type="match status" value="1"/>
</dbReference>
<protein>
    <submittedName>
        <fullName evidence="2">Putative S-adenosyl-L-methionine-dependent methyltransferase</fullName>
    </submittedName>
</protein>
<dbReference type="PANTHER" id="PTHR42912:SF80">
    <property type="entry name" value="METHYLTRANSFERASE DOMAIN-CONTAINING PROTEIN"/>
    <property type="match status" value="1"/>
</dbReference>
<organism evidence="2">
    <name type="scientific">uncultured Desulfobacteraceae bacterium</name>
    <dbReference type="NCBI Taxonomy" id="218296"/>
    <lineage>
        <taxon>Bacteria</taxon>
        <taxon>Pseudomonadati</taxon>
        <taxon>Thermodesulfobacteriota</taxon>
        <taxon>Desulfobacteria</taxon>
        <taxon>Desulfobacterales</taxon>
        <taxon>Desulfobacteraceae</taxon>
        <taxon>environmental samples</taxon>
    </lineage>
</organism>
<dbReference type="InterPro" id="IPR050508">
    <property type="entry name" value="Methyltransf_Superfamily"/>
</dbReference>
<reference evidence="2" key="1">
    <citation type="submission" date="2019-01" db="EMBL/GenBank/DDBJ databases">
        <authorList>
            <consortium name="Genoscope - CEA"/>
            <person name="William W."/>
        </authorList>
    </citation>
    <scope>NUCLEOTIDE SEQUENCE</scope>
    <source>
        <strain evidence="2">CR-1</strain>
    </source>
</reference>
<dbReference type="PANTHER" id="PTHR42912">
    <property type="entry name" value="METHYLTRANSFERASE"/>
    <property type="match status" value="1"/>
</dbReference>
<name>A0A484HGX3_9BACT</name>
<dbReference type="SUPFAM" id="SSF53335">
    <property type="entry name" value="S-adenosyl-L-methionine-dependent methyltransferases"/>
    <property type="match status" value="1"/>
</dbReference>
<dbReference type="CDD" id="cd02440">
    <property type="entry name" value="AdoMet_MTases"/>
    <property type="match status" value="1"/>
</dbReference>
<dbReference type="AlphaFoldDB" id="A0A484HGX3"/>
<accession>A0A484HGX3</accession>
<evidence type="ECO:0000259" key="1">
    <source>
        <dbReference type="Pfam" id="PF13649"/>
    </source>
</evidence>
<dbReference type="GO" id="GO:0032259">
    <property type="term" value="P:methylation"/>
    <property type="evidence" value="ECO:0007669"/>
    <property type="project" value="UniProtKB-KW"/>
</dbReference>
<dbReference type="GO" id="GO:0008168">
    <property type="term" value="F:methyltransferase activity"/>
    <property type="evidence" value="ECO:0007669"/>
    <property type="project" value="UniProtKB-KW"/>
</dbReference>
<dbReference type="InterPro" id="IPR029063">
    <property type="entry name" value="SAM-dependent_MTases_sf"/>
</dbReference>
<dbReference type="InterPro" id="IPR041698">
    <property type="entry name" value="Methyltransf_25"/>
</dbReference>
<keyword evidence="2" id="KW-0489">Methyltransferase</keyword>
<feature type="domain" description="Methyltransferase" evidence="1">
    <location>
        <begin position="87"/>
        <end position="179"/>
    </location>
</feature>
<gene>
    <name evidence="2" type="ORF">EPICR_40089</name>
</gene>
<dbReference type="Pfam" id="PF13649">
    <property type="entry name" value="Methyltransf_25"/>
    <property type="match status" value="1"/>
</dbReference>
<sequence>MTVNLIRKTITALKQGDFLEKVWLVLMDKTGDLKNKFKNKFFKFNGDWYHGKTAKEYELTRIKQDWWHEENRILREFLKSLPKKISVLDIPFGTGRFLSLYNENKMDVTGLDISRDMILEAKRLRGDLLKKCKIDMGDARNLPYPDNSFDIIVCFRFFGGHVTFQDAKKVISEFSRVSRKYVILELSAVSEEDSGFNLQNLPEDQPIDKSNLSEKERIELFKGFGLRVLVKKTAYSNEKPFVTIYLCEKLDSQ</sequence>
<evidence type="ECO:0000313" key="2">
    <source>
        <dbReference type="EMBL" id="VEN74509.1"/>
    </source>
</evidence>
<proteinExistence type="predicted"/>
<dbReference type="EMBL" id="CAACVI010000034">
    <property type="protein sequence ID" value="VEN74509.1"/>
    <property type="molecule type" value="Genomic_DNA"/>
</dbReference>
<keyword evidence="2" id="KW-0808">Transferase</keyword>